<keyword evidence="3 5" id="KW-1133">Transmembrane helix</keyword>
<evidence type="ECO:0000313" key="7">
    <source>
        <dbReference type="EMBL" id="WWD83065.1"/>
    </source>
</evidence>
<accession>A0ABZ2ET32</accession>
<dbReference type="CDD" id="cd06261">
    <property type="entry name" value="TM_PBP2"/>
    <property type="match status" value="1"/>
</dbReference>
<name>A0ABZ2ET32_9FIRM</name>
<feature type="transmembrane region" description="Helical" evidence="5">
    <location>
        <begin position="7"/>
        <end position="24"/>
    </location>
</feature>
<dbReference type="PANTHER" id="PTHR43376">
    <property type="entry name" value="OLIGOPEPTIDE TRANSPORT SYSTEM PERMEASE PROTEIN"/>
    <property type="match status" value="1"/>
</dbReference>
<dbReference type="InterPro" id="IPR000515">
    <property type="entry name" value="MetI-like"/>
</dbReference>
<dbReference type="RefSeq" id="WP_018589519.1">
    <property type="nucleotide sequence ID" value="NZ_CP117523.1"/>
</dbReference>
<evidence type="ECO:0000256" key="2">
    <source>
        <dbReference type="ARBA" id="ARBA00022692"/>
    </source>
</evidence>
<organism evidence="7 8">
    <name type="scientific">Terrisporobacter glycolicus ATCC 14880 = DSM 1288</name>
    <dbReference type="NCBI Taxonomy" id="1121315"/>
    <lineage>
        <taxon>Bacteria</taxon>
        <taxon>Bacillati</taxon>
        <taxon>Bacillota</taxon>
        <taxon>Clostridia</taxon>
        <taxon>Peptostreptococcales</taxon>
        <taxon>Peptostreptococcaceae</taxon>
        <taxon>Terrisporobacter</taxon>
    </lineage>
</organism>
<gene>
    <name evidence="7" type="primary">dppB_3</name>
    <name evidence="7" type="ORF">TEGL_14670</name>
</gene>
<comment type="similarity">
    <text evidence="5">Belongs to the binding-protein-dependent transport system permease family.</text>
</comment>
<feature type="transmembrane region" description="Helical" evidence="5">
    <location>
        <begin position="242"/>
        <end position="267"/>
    </location>
</feature>
<keyword evidence="5" id="KW-0813">Transport</keyword>
<dbReference type="Pfam" id="PF00528">
    <property type="entry name" value="BPD_transp_1"/>
    <property type="match status" value="1"/>
</dbReference>
<reference evidence="7 8" key="1">
    <citation type="journal article" date="2023" name="PLoS ONE">
        <title>Genome-based metabolic and phylogenomic analysis of three Terrisporobacter species.</title>
        <authorList>
            <person name="Boer T."/>
            <person name="Bengelsdorf F.R."/>
            <person name="Bomeke M."/>
            <person name="Daniel R."/>
            <person name="Poehlein A."/>
        </authorList>
    </citation>
    <scope>NUCLEOTIDE SEQUENCE [LARGE SCALE GENOMIC DNA]</scope>
    <source>
        <strain evidence="7 8">DSM 1288</strain>
    </source>
</reference>
<dbReference type="Gene3D" id="1.10.3720.10">
    <property type="entry name" value="MetI-like"/>
    <property type="match status" value="1"/>
</dbReference>
<keyword evidence="2 5" id="KW-0812">Transmembrane</keyword>
<feature type="transmembrane region" description="Helical" evidence="5">
    <location>
        <begin position="183"/>
        <end position="204"/>
    </location>
</feature>
<sequence length="321" mass="36767">MKKNKKFINYLILIFLVILMNFLLPKLLPGNPISYIVGEDIANLTTSQKNAILSEYKLNEPLYIQFFYYLKNIFTLDFGMSFSKKLPIFDIVKSATLWTLLLSSLNIIISTLLGSYFGYKSAMKKREESLKMNMAVSSLSCFPIFWVSMILLVIFSVKLNIFPTYGAYSIHGDFNIITRLFDIVSHFVLPLTAMVITSITTFYIQMRVSVLEVLQEDYIFMAKVKSIPNHVIEKKYIIKNSILPVFTIFMLNIGSIFSGSIAVETVFSYPGLGKIMFDAIIARDYPLIQYCFLTISTMVIFSNYLADKLYKYIDPRVGDGI</sequence>
<protein>
    <submittedName>
        <fullName evidence="7">Dipeptide transport system permease protein DppB</fullName>
    </submittedName>
</protein>
<dbReference type="Proteomes" id="UP001348492">
    <property type="component" value="Chromosome"/>
</dbReference>
<dbReference type="EMBL" id="CP117523">
    <property type="protein sequence ID" value="WWD83065.1"/>
    <property type="molecule type" value="Genomic_DNA"/>
</dbReference>
<evidence type="ECO:0000256" key="5">
    <source>
        <dbReference type="RuleBase" id="RU363032"/>
    </source>
</evidence>
<dbReference type="SUPFAM" id="SSF161098">
    <property type="entry name" value="MetI-like"/>
    <property type="match status" value="1"/>
</dbReference>
<evidence type="ECO:0000259" key="6">
    <source>
        <dbReference type="PROSITE" id="PS50928"/>
    </source>
</evidence>
<proteinExistence type="inferred from homology"/>
<evidence type="ECO:0000313" key="8">
    <source>
        <dbReference type="Proteomes" id="UP001348492"/>
    </source>
</evidence>
<evidence type="ECO:0000256" key="1">
    <source>
        <dbReference type="ARBA" id="ARBA00004141"/>
    </source>
</evidence>
<evidence type="ECO:0000256" key="3">
    <source>
        <dbReference type="ARBA" id="ARBA00022989"/>
    </source>
</evidence>
<dbReference type="PROSITE" id="PS50928">
    <property type="entry name" value="ABC_TM1"/>
    <property type="match status" value="1"/>
</dbReference>
<evidence type="ECO:0000256" key="4">
    <source>
        <dbReference type="ARBA" id="ARBA00023136"/>
    </source>
</evidence>
<feature type="domain" description="ABC transmembrane type-1" evidence="6">
    <location>
        <begin position="96"/>
        <end position="306"/>
    </location>
</feature>
<dbReference type="InterPro" id="IPR035906">
    <property type="entry name" value="MetI-like_sf"/>
</dbReference>
<keyword evidence="8" id="KW-1185">Reference proteome</keyword>
<dbReference type="PANTHER" id="PTHR43376:SF1">
    <property type="entry name" value="OLIGOPEPTIDE TRANSPORT SYSTEM PERMEASE PROTEIN"/>
    <property type="match status" value="1"/>
</dbReference>
<feature type="transmembrane region" description="Helical" evidence="5">
    <location>
        <begin position="287"/>
        <end position="306"/>
    </location>
</feature>
<feature type="transmembrane region" description="Helical" evidence="5">
    <location>
        <begin position="95"/>
        <end position="119"/>
    </location>
</feature>
<keyword evidence="4 5" id="KW-0472">Membrane</keyword>
<feature type="transmembrane region" description="Helical" evidence="5">
    <location>
        <begin position="139"/>
        <end position="163"/>
    </location>
</feature>
<comment type="subcellular location">
    <subcellularLocation>
        <location evidence="5">Cell membrane</location>
        <topology evidence="5">Multi-pass membrane protein</topology>
    </subcellularLocation>
    <subcellularLocation>
        <location evidence="1">Membrane</location>
        <topology evidence="1">Multi-pass membrane protein</topology>
    </subcellularLocation>
</comment>